<dbReference type="EMBL" id="CP022098">
    <property type="protein sequence ID" value="ATB40095.1"/>
    <property type="molecule type" value="Genomic_DNA"/>
</dbReference>
<evidence type="ECO:0000259" key="6">
    <source>
        <dbReference type="SMART" id="SM00235"/>
    </source>
</evidence>
<evidence type="ECO:0000256" key="1">
    <source>
        <dbReference type="ARBA" id="ARBA00022670"/>
    </source>
</evidence>
<dbReference type="Proteomes" id="UP000217257">
    <property type="component" value="Chromosome"/>
</dbReference>
<dbReference type="InterPro" id="IPR028994">
    <property type="entry name" value="Integrin_alpha_N"/>
</dbReference>
<proteinExistence type="predicted"/>
<dbReference type="Pfam" id="PF01839">
    <property type="entry name" value="FG-GAP"/>
    <property type="match status" value="1"/>
</dbReference>
<dbReference type="Pfam" id="PF00413">
    <property type="entry name" value="Peptidase_M10"/>
    <property type="match status" value="1"/>
</dbReference>
<dbReference type="SUPFAM" id="SSF69318">
    <property type="entry name" value="Integrin alpha N-terminal domain"/>
    <property type="match status" value="1"/>
</dbReference>
<evidence type="ECO:0000256" key="4">
    <source>
        <dbReference type="ARBA" id="ARBA00022801"/>
    </source>
</evidence>
<dbReference type="GO" id="GO:0008270">
    <property type="term" value="F:zinc ion binding"/>
    <property type="evidence" value="ECO:0007669"/>
    <property type="project" value="InterPro"/>
</dbReference>
<dbReference type="RefSeq" id="WP_157758701.1">
    <property type="nucleotide sequence ID" value="NZ_CP022098.1"/>
</dbReference>
<dbReference type="InterPro" id="IPR001818">
    <property type="entry name" value="Pept_M10_metallopeptidase"/>
</dbReference>
<evidence type="ECO:0000313" key="7">
    <source>
        <dbReference type="EMBL" id="ATB40095.1"/>
    </source>
</evidence>
<keyword evidence="2" id="KW-0479">Metal-binding</keyword>
<gene>
    <name evidence="7" type="ORF">CYFUS_005543</name>
</gene>
<keyword evidence="3" id="KW-0732">Signal</keyword>
<evidence type="ECO:0000256" key="2">
    <source>
        <dbReference type="ARBA" id="ARBA00022723"/>
    </source>
</evidence>
<feature type="domain" description="Peptidase metallopeptidase" evidence="6">
    <location>
        <begin position="110"/>
        <end position="265"/>
    </location>
</feature>
<sequence>MKPGVSNNILDWMSFRRTQKAIALACFAAGSAGVIGTGCSNEFVDVGSGEEVGSTARSFEEFKAGVYRELETGVYIVDGDTALESEKQLEEFFMLHRQGGALTVNQVNGADDRWNDTQKVNLTYCVSTAFGANYNAVVQAMASASAAWQSVANVRFIYASSHDVNCNAGSDNVVFDVSPTSGQPYLARAFFPSYARANRNVLIDASSFGTIAPYTLTGILRHELGHTLGFRHEHTRPEAGACFENNGWRPLTTYDSASVMHYPQCNGSNRSDLVLTAKDQCGAASLYGGRGDIALSPTRVWLSGAGNWSWASSKIVAGDFTGDGKADLAAFYDYGNANTGLWLFPSTGTGFASPTRPWLSGAGNWSWASSKIVAGDFTGDGKADLAAFYDYGNANTGLWLFPSTGTGFASPTRVWLSGAGNWSWASSKPVAGDFTGDGKADLAALYDYGNANTGLWLFPSTGTGFASPTRPWLSGAGNWGWASSEPVAGDFTGDGKADLAAFYDYGNANTGLWLFPSTGTGFASPTRPWLSGAGNWSWASSKPVAGDFTGDGKADLAALYDYGNANTGLWLFPSAGTGFASPTRPWLSGAGNWSWAGSKPVAGDFTGDGKADLATFYDYGNANTGIWLFPSAVSCP</sequence>
<evidence type="ECO:0000256" key="5">
    <source>
        <dbReference type="ARBA" id="ARBA00022833"/>
    </source>
</evidence>
<dbReference type="GO" id="GO:0031012">
    <property type="term" value="C:extracellular matrix"/>
    <property type="evidence" value="ECO:0007669"/>
    <property type="project" value="InterPro"/>
</dbReference>
<dbReference type="Gene3D" id="3.40.390.10">
    <property type="entry name" value="Collagenase (Catalytic Domain)"/>
    <property type="match status" value="1"/>
</dbReference>
<keyword evidence="4" id="KW-0378">Hydrolase</keyword>
<dbReference type="GO" id="GO:0004222">
    <property type="term" value="F:metalloendopeptidase activity"/>
    <property type="evidence" value="ECO:0007669"/>
    <property type="project" value="InterPro"/>
</dbReference>
<dbReference type="PANTHER" id="PTHR46580">
    <property type="entry name" value="SENSOR KINASE-RELATED"/>
    <property type="match status" value="1"/>
</dbReference>
<keyword evidence="5" id="KW-0862">Zinc</keyword>
<reference evidence="7 8" key="1">
    <citation type="submission" date="2017-06" db="EMBL/GenBank/DDBJ databases">
        <title>Sequencing and comparative analysis of myxobacterial genomes.</title>
        <authorList>
            <person name="Rupp O."/>
            <person name="Goesmann A."/>
            <person name="Sogaard-Andersen L."/>
        </authorList>
    </citation>
    <scope>NUCLEOTIDE SEQUENCE [LARGE SCALE GENOMIC DNA]</scope>
    <source>
        <strain evidence="7 8">DSM 52655</strain>
    </source>
</reference>
<name>A0A250J862_9BACT</name>
<dbReference type="SUPFAM" id="SSF55486">
    <property type="entry name" value="Metalloproteases ('zincins'), catalytic domain"/>
    <property type="match status" value="1"/>
</dbReference>
<dbReference type="KEGG" id="cfus:CYFUS_005543"/>
<evidence type="ECO:0000313" key="8">
    <source>
        <dbReference type="Proteomes" id="UP000217257"/>
    </source>
</evidence>
<dbReference type="Pfam" id="PF13517">
    <property type="entry name" value="FG-GAP_3"/>
    <property type="match status" value="3"/>
</dbReference>
<dbReference type="InterPro" id="IPR013517">
    <property type="entry name" value="FG-GAP"/>
</dbReference>
<evidence type="ECO:0000256" key="3">
    <source>
        <dbReference type="ARBA" id="ARBA00022729"/>
    </source>
</evidence>
<dbReference type="SMART" id="SM00235">
    <property type="entry name" value="ZnMc"/>
    <property type="match status" value="1"/>
</dbReference>
<accession>A0A250J862</accession>
<dbReference type="InterPro" id="IPR024079">
    <property type="entry name" value="MetalloPept_cat_dom_sf"/>
</dbReference>
<organism evidence="7 8">
    <name type="scientific">Cystobacter fuscus</name>
    <dbReference type="NCBI Taxonomy" id="43"/>
    <lineage>
        <taxon>Bacteria</taxon>
        <taxon>Pseudomonadati</taxon>
        <taxon>Myxococcota</taxon>
        <taxon>Myxococcia</taxon>
        <taxon>Myxococcales</taxon>
        <taxon>Cystobacterineae</taxon>
        <taxon>Archangiaceae</taxon>
        <taxon>Cystobacter</taxon>
    </lineage>
</organism>
<dbReference type="InterPro" id="IPR006026">
    <property type="entry name" value="Peptidase_Metallo"/>
</dbReference>
<dbReference type="AlphaFoldDB" id="A0A250J862"/>
<dbReference type="GO" id="GO:0006508">
    <property type="term" value="P:proteolysis"/>
    <property type="evidence" value="ECO:0007669"/>
    <property type="project" value="UniProtKB-KW"/>
</dbReference>
<dbReference type="CDD" id="cd04279">
    <property type="entry name" value="ZnMc_MMP_like_1"/>
    <property type="match status" value="1"/>
</dbReference>
<protein>
    <recommendedName>
        <fullName evidence="6">Peptidase metallopeptidase domain-containing protein</fullName>
    </recommendedName>
</protein>
<keyword evidence="1" id="KW-0645">Protease</keyword>
<dbReference type="Gene3D" id="2.40.128.340">
    <property type="match status" value="4"/>
</dbReference>
<dbReference type="PANTHER" id="PTHR46580:SF4">
    <property type="entry name" value="ATP_GTP-BINDING PROTEIN"/>
    <property type="match status" value="1"/>
</dbReference>